<feature type="region of interest" description="Disordered" evidence="1">
    <location>
        <begin position="916"/>
        <end position="977"/>
    </location>
</feature>
<dbReference type="Pfam" id="PF00169">
    <property type="entry name" value="PH"/>
    <property type="match status" value="1"/>
</dbReference>
<evidence type="ECO:0000313" key="4">
    <source>
        <dbReference type="Proteomes" id="UP001565368"/>
    </source>
</evidence>
<feature type="compositionally biased region" description="Pro residues" evidence="1">
    <location>
        <begin position="725"/>
        <end position="752"/>
    </location>
</feature>
<feature type="compositionally biased region" description="Polar residues" evidence="1">
    <location>
        <begin position="1175"/>
        <end position="1184"/>
    </location>
</feature>
<evidence type="ECO:0000313" key="3">
    <source>
        <dbReference type="EMBL" id="KAL1412994.1"/>
    </source>
</evidence>
<feature type="compositionally biased region" description="Pro residues" evidence="1">
    <location>
        <begin position="284"/>
        <end position="293"/>
    </location>
</feature>
<dbReference type="GeneID" id="95981786"/>
<feature type="compositionally biased region" description="Pro residues" evidence="1">
    <location>
        <begin position="227"/>
        <end position="247"/>
    </location>
</feature>
<organism evidence="3 4">
    <name type="scientific">Vanrija albida</name>
    <dbReference type="NCBI Taxonomy" id="181172"/>
    <lineage>
        <taxon>Eukaryota</taxon>
        <taxon>Fungi</taxon>
        <taxon>Dikarya</taxon>
        <taxon>Basidiomycota</taxon>
        <taxon>Agaricomycotina</taxon>
        <taxon>Tremellomycetes</taxon>
        <taxon>Trichosporonales</taxon>
        <taxon>Trichosporonaceae</taxon>
        <taxon>Vanrija</taxon>
    </lineage>
</organism>
<feature type="compositionally biased region" description="Low complexity" evidence="1">
    <location>
        <begin position="780"/>
        <end position="798"/>
    </location>
</feature>
<dbReference type="Gene3D" id="2.30.29.30">
    <property type="entry name" value="Pleckstrin-homology domain (PH domain)/Phosphotyrosine-binding domain (PTB)"/>
    <property type="match status" value="1"/>
</dbReference>
<feature type="region of interest" description="Disordered" evidence="1">
    <location>
        <begin position="1027"/>
        <end position="1215"/>
    </location>
</feature>
<feature type="region of interest" description="Disordered" evidence="1">
    <location>
        <begin position="1279"/>
        <end position="1413"/>
    </location>
</feature>
<evidence type="ECO:0000259" key="2">
    <source>
        <dbReference type="PROSITE" id="PS50003"/>
    </source>
</evidence>
<feature type="compositionally biased region" description="Low complexity" evidence="1">
    <location>
        <begin position="1080"/>
        <end position="1098"/>
    </location>
</feature>
<feature type="compositionally biased region" description="Low complexity" evidence="1">
    <location>
        <begin position="652"/>
        <end position="661"/>
    </location>
</feature>
<sequence>MAADTSDPALAAAVAAVRAAPDLSPADRISWLVSTYAEGSANALVLYGSGGPPPLPSLAMALDEATAAEPVAFGYASVGGKGLVVVKMGKGVGAVRRAKAIVHSRAFAALFEYTALVTVTSGSELTDDLLKAKLGLDSLDDPAQDAGSHFVTAEGTPNPDAPQGVAAALLSQHAPLPSAPDTAPAPAPASAPPPPPEHSLPAGPIVDLAATPPIDTAPATFDLAPVPRSPIPSPAPPTLPATPPRLTPSPGSGSSSPRLRDRGPTPPIPARSAARRASSRDEPPPPIALPPIPESSAARDMAPSISPASPTFGTGFPVAPRLPGELRNLHARGPSLDPQAALDALTAHLDVPAPGPPPVTPPPPEPTIVEEPEPAAIDPPLRERTVSTSSRGTPRERVMSGDRPRLRDRQPSDRPISERENSLEPVPESAPLATTSAPPPGIPPPVPEHDVPPTPVDTPPRHSRDFRDSDSAGTENRLSRDSAGRTRDSFGVSYGDLRRSSREPLSGSDSRRTSDARRVSRDTMGVERERASHYSAADSRASMYSAPDSRASQYSTGDPRDTRVSNSSDPRDTRASHSSDPRVSQVSRTSTVDSRRSSRDYDSMRRASGSRESYTSSASLGKLGAHSIGTPRRLSRDIAQSPIHHRADSHSAHPPISSASALHRSSREALREAFAAGAGAGFTRSAIPRRVSRERLNSAPERAPGTPNRGSLNTPPIPSTFYPASPSPLPPQQPPPSVPLPPVPSTSPLPPRPRSRSSFGRNGPPPSPAPEVPLPPIPKAIPASVLAASAAVVGSVSSPEPTSSAQMEPANPESGTLGSSLLPEVSPQLRTSPASPLAEVLRSPAPVPITIPPSSTTPATPSTPQSPTFGSPTPTKPGVSARKPPPPVDAELLEAERRHSVRLSKLYQLPDAAAGTTTISELGSNVTGSGPGTLSSRRAADATSATKPSPALSDDATRHSVPLSPPLSSPGAFSDEGPGAIVSVAAGQLTPAQVATARVVDISNGSLTPVSEPIEKFDAARPAKITTEAAAPSVPGPVPGPNDANGVARPVSKDRANVPATDDERVPIVPKPRKSSVSEAVNRARSNSAAAVAAASAATSPNLTRSPLPTTHQAPAPTSLLERGGSQTSTKSAKLRHVFRSQRSNGDLRDPSSEFGEFSPPSSDQNHGTIPPSPSASRLRTASLTKVFRRKKETPPASPAFRGAGISSDDIHPEPIGLGFTLGMHAPSAYRTPSGGIGYTPPTHKQGGAAPLPNMSAEAALFSARQKSLAAHNEAHELWRKQEEERKAKTKASKSREDVLSQSSHSPEASVQLSSPEDAQPTQVPDPIRVPDVAHQVEAIRRDAAPPPVPEKNGARVEQITAAASAARRHRKAARDSSEESPPMPNVEAEAKAARAAAERAEAEEAARLDEERQLREAKIASRVAREAEAKARAAAKAEAQAKAEEERKSRAEQEAAVRAEQLGEQQRRRELAAARAAEVAARDAAAAKAREESRAAQGNNGSAGPVLLRGWVTVQTMQSMTWRRRYFHLLEHELQMFKTDHEARPITVATLSAAAKVSHTYEESQVQGSWKLRSASGEEYFMFADSAEDKETILHALTAAITAA</sequence>
<reference evidence="3 4" key="1">
    <citation type="submission" date="2023-08" db="EMBL/GenBank/DDBJ databases">
        <title>Annotated Genome Sequence of Vanrija albida AlHP1.</title>
        <authorList>
            <person name="Herzog R."/>
        </authorList>
    </citation>
    <scope>NUCLEOTIDE SEQUENCE [LARGE SCALE GENOMIC DNA]</scope>
    <source>
        <strain evidence="3 4">AlHP1</strain>
    </source>
</reference>
<feature type="compositionally biased region" description="Basic and acidic residues" evidence="1">
    <location>
        <begin position="1389"/>
        <end position="1413"/>
    </location>
</feature>
<feature type="compositionally biased region" description="Basic and acidic residues" evidence="1">
    <location>
        <begin position="1440"/>
        <end position="1458"/>
    </location>
</feature>
<feature type="region of interest" description="Disordered" evidence="1">
    <location>
        <begin position="175"/>
        <end position="896"/>
    </location>
</feature>
<feature type="region of interest" description="Disordered" evidence="1">
    <location>
        <begin position="1233"/>
        <end position="1252"/>
    </location>
</feature>
<dbReference type="InterPro" id="IPR001849">
    <property type="entry name" value="PH_domain"/>
</dbReference>
<feature type="compositionally biased region" description="Pro residues" evidence="1">
    <location>
        <begin position="437"/>
        <end position="458"/>
    </location>
</feature>
<feature type="compositionally biased region" description="Low complexity" evidence="1">
    <location>
        <begin position="1153"/>
        <end position="1163"/>
    </location>
</feature>
<gene>
    <name evidence="3" type="ORF">Q8F55_000743</name>
</gene>
<dbReference type="PROSITE" id="PS50003">
    <property type="entry name" value="PH_DOMAIN"/>
    <property type="match status" value="1"/>
</dbReference>
<feature type="compositionally biased region" description="Low complexity" evidence="1">
    <location>
        <begin position="248"/>
        <end position="257"/>
    </location>
</feature>
<feature type="compositionally biased region" description="Pro residues" evidence="1">
    <location>
        <begin position="353"/>
        <end position="366"/>
    </location>
</feature>
<protein>
    <recommendedName>
        <fullName evidence="2">PH domain-containing protein</fullName>
    </recommendedName>
</protein>
<feature type="compositionally biased region" description="Polar residues" evidence="1">
    <location>
        <begin position="1300"/>
        <end position="1323"/>
    </location>
</feature>
<feature type="compositionally biased region" description="Low complexity" evidence="1">
    <location>
        <begin position="852"/>
        <end position="868"/>
    </location>
</feature>
<feature type="compositionally biased region" description="Basic and acidic residues" evidence="1">
    <location>
        <begin position="593"/>
        <end position="605"/>
    </location>
</feature>
<feature type="compositionally biased region" description="Polar residues" evidence="1">
    <location>
        <begin position="916"/>
        <end position="934"/>
    </location>
</feature>
<feature type="compositionally biased region" description="Low complexity" evidence="1">
    <location>
        <begin position="935"/>
        <end position="946"/>
    </location>
</feature>
<keyword evidence="4" id="KW-1185">Reference proteome</keyword>
<dbReference type="Proteomes" id="UP001565368">
    <property type="component" value="Unassembled WGS sequence"/>
</dbReference>
<feature type="region of interest" description="Disordered" evidence="1">
    <location>
        <begin position="1437"/>
        <end position="1466"/>
    </location>
</feature>
<feature type="compositionally biased region" description="Basic and acidic residues" evidence="1">
    <location>
        <begin position="477"/>
        <end position="488"/>
    </location>
</feature>
<feature type="compositionally biased region" description="Polar residues" evidence="1">
    <location>
        <begin position="610"/>
        <end position="619"/>
    </location>
</feature>
<comment type="caution">
    <text evidence="3">The sequence shown here is derived from an EMBL/GenBank/DDBJ whole genome shotgun (WGS) entry which is preliminary data.</text>
</comment>
<feature type="domain" description="PH" evidence="2">
    <location>
        <begin position="1506"/>
        <end position="1603"/>
    </location>
</feature>
<evidence type="ECO:0000256" key="1">
    <source>
        <dbReference type="SAM" id="MobiDB-lite"/>
    </source>
</evidence>
<dbReference type="RefSeq" id="XP_069212938.1">
    <property type="nucleotide sequence ID" value="XM_069349394.1"/>
</dbReference>
<feature type="compositionally biased region" description="Basic and acidic residues" evidence="1">
    <location>
        <begin position="509"/>
        <end position="532"/>
    </location>
</feature>
<feature type="compositionally biased region" description="Low complexity" evidence="1">
    <location>
        <begin position="199"/>
        <end position="226"/>
    </location>
</feature>
<feature type="compositionally biased region" description="Pro residues" evidence="1">
    <location>
        <begin position="183"/>
        <end position="198"/>
    </location>
</feature>
<dbReference type="SUPFAM" id="SSF50729">
    <property type="entry name" value="PH domain-like"/>
    <property type="match status" value="1"/>
</dbReference>
<dbReference type="EMBL" id="JBBXJM010000001">
    <property type="protein sequence ID" value="KAL1412994.1"/>
    <property type="molecule type" value="Genomic_DNA"/>
</dbReference>
<feature type="compositionally biased region" description="Basic and acidic residues" evidence="1">
    <location>
        <begin position="1051"/>
        <end position="1066"/>
    </location>
</feature>
<feature type="compositionally biased region" description="Low complexity" evidence="1">
    <location>
        <begin position="427"/>
        <end position="436"/>
    </location>
</feature>
<proteinExistence type="predicted"/>
<feature type="compositionally biased region" description="Pro residues" evidence="1">
    <location>
        <begin position="763"/>
        <end position="779"/>
    </location>
</feature>
<dbReference type="CDD" id="cd00821">
    <property type="entry name" value="PH"/>
    <property type="match status" value="1"/>
</dbReference>
<feature type="compositionally biased region" description="Basic and acidic residues" evidence="1">
    <location>
        <begin position="558"/>
        <end position="580"/>
    </location>
</feature>
<feature type="compositionally biased region" description="Basic and acidic residues" evidence="1">
    <location>
        <begin position="393"/>
        <end position="422"/>
    </location>
</feature>
<dbReference type="SMART" id="SM00233">
    <property type="entry name" value="PH"/>
    <property type="match status" value="1"/>
</dbReference>
<name>A0ABR3QE50_9TREE</name>
<feature type="compositionally biased region" description="Polar residues" evidence="1">
    <location>
        <begin position="1099"/>
        <end position="1113"/>
    </location>
</feature>
<feature type="compositionally biased region" description="Low complexity" evidence="1">
    <location>
        <begin position="582"/>
        <end position="592"/>
    </location>
</feature>
<accession>A0ABR3QE50</accession>
<dbReference type="InterPro" id="IPR011993">
    <property type="entry name" value="PH-like_dom_sf"/>
</dbReference>
<feature type="compositionally biased region" description="Basic and acidic residues" evidence="1">
    <location>
        <begin position="459"/>
        <end position="470"/>
    </location>
</feature>